<evidence type="ECO:0000313" key="3">
    <source>
        <dbReference type="Proteomes" id="UP000190061"/>
    </source>
</evidence>
<dbReference type="InterPro" id="IPR010816">
    <property type="entry name" value="Het-C"/>
</dbReference>
<proteinExistence type="predicted"/>
<dbReference type="Pfam" id="PF07217">
    <property type="entry name" value="Het-C"/>
    <property type="match status" value="1"/>
</dbReference>
<dbReference type="AlphaFoldDB" id="A0A1T4NQY3"/>
<dbReference type="RefSeq" id="WP_078757503.1">
    <property type="nucleotide sequence ID" value="NZ_FUXP01000002.1"/>
</dbReference>
<name>A0A1T4NQY3_9GAMM</name>
<reference evidence="2 3" key="1">
    <citation type="submission" date="2017-02" db="EMBL/GenBank/DDBJ databases">
        <authorList>
            <person name="Peterson S.W."/>
        </authorList>
    </citation>
    <scope>NUCLEOTIDE SEQUENCE [LARGE SCALE GENOMIC DNA]</scope>
    <source>
        <strain evidence="2 3">DSM 21749</strain>
    </source>
</reference>
<gene>
    <name evidence="2" type="ORF">SAMN02745674_00868</name>
</gene>
<sequence>MLEGGNITFKCPGTFVVKAGQVPFMSGAAATMTHGARLIPLPVSSREPDPVRAIRSTFAFDQLTEVANRSTPVEFVLMLAPIFGFDIPAQTYIKLQDALKQGKIRNPEHIVMSGGTYPADYDNEDRIIRVHAGAPDLAATNVEGARELLAVLLHEFGHHIDNVLRHDLADRNPDGTSTLGPDGPLEEGARYAYSIAVFDLETSSQTEYAQYESPDYTGPLKVNYAQARLAIQQMQGADAQRRDGRHHTRETFGAGRGEHHEDRPRASFGHESIEDVLQDDFPRQEDRKAIYFGNWLRDFSQIVDPKIVRPPGLPKDLGRYISREALTKVIDVLAGGEFYDLRTANPSGYTVTADKLGVYRPTEHIDNPKNINPHPPDPQSVDADFEPWVTADSPKLAVNPATSMKNYIADSRDSMRDELNRAAAAGDTSEGKRLLGSALHVLEDFFAHSNFVELSLRKVGFERVLPWTSPADCRHQYPLVTGMFGSTDVIASIAGPIAQALFPVEGWTFKASQPGQRSDSEKILEILLSEHSDPRYLTSFKQFLSLRDQWTEIPGHQYAELIGWVASAPMRAVLNGYNLVYQSLLHLVGNSVDDAQTHYGDPNTNGSTDPSHSQLAKDHDVHPLHVLAAKLAKYAVKQAGAAMKARWDGDTASDPGGVATAFFVHPYDSSWQDAIVLNWSRSNGANIERGESATILEHLHEAHAQETMEQVRRAGRYGGQGWEYIQRNYETLFGEENQVR</sequence>
<dbReference type="EMBL" id="FUXP01000002">
    <property type="protein sequence ID" value="SJZ81680.1"/>
    <property type="molecule type" value="Genomic_DNA"/>
</dbReference>
<dbReference type="InterPro" id="IPR052577">
    <property type="entry name" value="VWA7"/>
</dbReference>
<dbReference type="Proteomes" id="UP000190061">
    <property type="component" value="Unassembled WGS sequence"/>
</dbReference>
<feature type="region of interest" description="Disordered" evidence="1">
    <location>
        <begin position="235"/>
        <end position="266"/>
    </location>
</feature>
<dbReference type="PANTHER" id="PTHR14905:SF7">
    <property type="entry name" value="VON WILLEBRAND FACTOR A DOMAIN-CONTAINING PROTEIN 7"/>
    <property type="match status" value="1"/>
</dbReference>
<organism evidence="2 3">
    <name type="scientific">Lysobacter spongiicola DSM 21749</name>
    <dbReference type="NCBI Taxonomy" id="1122188"/>
    <lineage>
        <taxon>Bacteria</taxon>
        <taxon>Pseudomonadati</taxon>
        <taxon>Pseudomonadota</taxon>
        <taxon>Gammaproteobacteria</taxon>
        <taxon>Lysobacterales</taxon>
        <taxon>Lysobacteraceae</taxon>
        <taxon>Novilysobacter</taxon>
    </lineage>
</organism>
<dbReference type="STRING" id="1122188.SAMN02745674_00868"/>
<feature type="region of interest" description="Disordered" evidence="1">
    <location>
        <begin position="596"/>
        <end position="616"/>
    </location>
</feature>
<protein>
    <submittedName>
        <fullName evidence="2">Heterokaryon incompatibility protein Het-C</fullName>
    </submittedName>
</protein>
<feature type="compositionally biased region" description="Basic and acidic residues" evidence="1">
    <location>
        <begin position="256"/>
        <end position="265"/>
    </location>
</feature>
<evidence type="ECO:0000256" key="1">
    <source>
        <dbReference type="SAM" id="MobiDB-lite"/>
    </source>
</evidence>
<keyword evidence="3" id="KW-1185">Reference proteome</keyword>
<dbReference type="PANTHER" id="PTHR14905">
    <property type="entry name" value="NG37"/>
    <property type="match status" value="1"/>
</dbReference>
<accession>A0A1T4NQY3</accession>
<feature type="compositionally biased region" description="Polar residues" evidence="1">
    <location>
        <begin position="602"/>
        <end position="614"/>
    </location>
</feature>
<evidence type="ECO:0000313" key="2">
    <source>
        <dbReference type="EMBL" id="SJZ81680.1"/>
    </source>
</evidence>